<dbReference type="AlphaFoldDB" id="A0A8S1GWX8"/>
<evidence type="ECO:0000256" key="3">
    <source>
        <dbReference type="ARBA" id="ARBA00029872"/>
    </source>
</evidence>
<keyword evidence="5" id="KW-1185">Reference proteome</keyword>
<evidence type="ECO:0000256" key="2">
    <source>
        <dbReference type="ARBA" id="ARBA00022803"/>
    </source>
</evidence>
<sequence length="932" mass="106289">MSKADQAVLERRIRPIYDALDNGNPKKAFQEAEKILKKHPNTVCAKVLKALALIRNEKLSEALIILDALDVAGVRHDESTMMAFVHCYKDADVPERINLLYERAVEMDPTENHLTQLFMAYVRTKKYKKQQEVGLRLFKEYQNTPYYFWAIMSIVMQATENPSLGEKMLYPLAEKMLQAHIQKHGYSNGAEIDLHTMILEGMKKSEEAYCLLTSPNALNLPIPPMFMNEKRVQLLMQAGRYAAVKVLAEKEIGEYDDNWSMWQALFDSSLKLIEEAQTKGDFTEATRLLDEMIALVSEHCGGDGNAPSKNRGPYLARLELIKRMANAGQPIREALGEPVEFIVHFVKKFYKKPSCFTDVKLYMCLLNEEQRVHLNDLLTCFISDLVHNEDGSCEGEDKVWAIIVYERLRRITGFWAKESPEKLRQHVQQIIAQIAQPNRSELAMGALTHLIVSVLWEVWRKEDDVERFYEMILLLEYVAAKNASDPLSKLVLLRAYGQIGNTTRIAALTKLLDIKSVQCESLGYLTFPVFEAVGRFNLAVISNTQLSMVYEQADKEVMECLLGAYKNGKFTQIPRLVHLEQTMKMSTQAISCDVMNRYLSSLFCISDLDEAITTMYGDEESIDWNKLCDNRDLDVIPSLEPYNYQKLLDDMKKRSYCEFADISRLRHLLCRAFAAVGRVTRSDVSPAKSRNELTEYVSLFNAHLEYCLHEYLSMELPSRLLQSPTPMRLAQWVHSGGLQIVRRFLQVALDIVPLLDNGQIPSESVLGSAEQLSAELKAVVEVFPREKMMMRPFYAFEPICAASRALQTLASLQLIFRLLDRLVCRRACNKESSKDSKKAGKKAEQKGSGTPFSERCKVLLCEVLVAAKTLNVHLTELFESLSEEEILPNKLADDLGQAQIVLSCRREQVDSRILRSYVMAIEDMQTTISSWI</sequence>
<dbReference type="InterPro" id="IPR011990">
    <property type="entry name" value="TPR-like_helical_dom_sf"/>
</dbReference>
<proteinExistence type="inferred from homology"/>
<dbReference type="Pfam" id="PF09797">
    <property type="entry name" value="NatB_MDM20"/>
    <property type="match status" value="1"/>
</dbReference>
<protein>
    <recommendedName>
        <fullName evidence="3">N-terminal acetyltransferase B complex subunit MDM20 homolog</fullName>
    </recommendedName>
</protein>
<gene>
    <name evidence="4" type="ORF">CAUJ_LOCUS3774</name>
</gene>
<keyword evidence="2" id="KW-0802">TPR repeat</keyword>
<dbReference type="SUPFAM" id="SSF48452">
    <property type="entry name" value="TPR-like"/>
    <property type="match status" value="1"/>
</dbReference>
<dbReference type="OrthoDB" id="1874341at2759"/>
<dbReference type="PANTHER" id="PTHR22767">
    <property type="entry name" value="N-TERMINAL ACETYLTRANSFERASE-RELATED"/>
    <property type="match status" value="1"/>
</dbReference>
<dbReference type="GO" id="GO:0031416">
    <property type="term" value="C:NatB complex"/>
    <property type="evidence" value="ECO:0007669"/>
    <property type="project" value="TreeGrafter"/>
</dbReference>
<name>A0A8S1GWX8_9PELO</name>
<evidence type="ECO:0000313" key="4">
    <source>
        <dbReference type="EMBL" id="CAD6187855.1"/>
    </source>
</evidence>
<dbReference type="Proteomes" id="UP000835052">
    <property type="component" value="Unassembled WGS sequence"/>
</dbReference>
<dbReference type="PANTHER" id="PTHR22767:SF3">
    <property type="entry name" value="N-ALPHA-ACETYLTRANSFERASE 25, NATB AUXILIARY SUBUNIT"/>
    <property type="match status" value="1"/>
</dbReference>
<organism evidence="4 5">
    <name type="scientific">Caenorhabditis auriculariae</name>
    <dbReference type="NCBI Taxonomy" id="2777116"/>
    <lineage>
        <taxon>Eukaryota</taxon>
        <taxon>Metazoa</taxon>
        <taxon>Ecdysozoa</taxon>
        <taxon>Nematoda</taxon>
        <taxon>Chromadorea</taxon>
        <taxon>Rhabditida</taxon>
        <taxon>Rhabditina</taxon>
        <taxon>Rhabditomorpha</taxon>
        <taxon>Rhabditoidea</taxon>
        <taxon>Rhabditidae</taxon>
        <taxon>Peloderinae</taxon>
        <taxon>Caenorhabditis</taxon>
    </lineage>
</organism>
<evidence type="ECO:0000256" key="1">
    <source>
        <dbReference type="ARBA" id="ARBA00006298"/>
    </source>
</evidence>
<reference evidence="4" key="1">
    <citation type="submission" date="2020-10" db="EMBL/GenBank/DDBJ databases">
        <authorList>
            <person name="Kikuchi T."/>
        </authorList>
    </citation>
    <scope>NUCLEOTIDE SEQUENCE</scope>
    <source>
        <strain evidence="4">NKZ352</strain>
    </source>
</reference>
<comment type="similarity">
    <text evidence="1">Belongs to the MDM20/NAA25 family.</text>
</comment>
<dbReference type="EMBL" id="CAJGYM010000007">
    <property type="protein sequence ID" value="CAD6187855.1"/>
    <property type="molecule type" value="Genomic_DNA"/>
</dbReference>
<accession>A0A8S1GWX8</accession>
<dbReference type="InterPro" id="IPR019183">
    <property type="entry name" value="NAA25_NatB_aux_su"/>
</dbReference>
<comment type="caution">
    <text evidence="4">The sequence shown here is derived from an EMBL/GenBank/DDBJ whole genome shotgun (WGS) entry which is preliminary data.</text>
</comment>
<dbReference type="Gene3D" id="1.25.40.1040">
    <property type="match status" value="1"/>
</dbReference>
<evidence type="ECO:0000313" key="5">
    <source>
        <dbReference type="Proteomes" id="UP000835052"/>
    </source>
</evidence>